<evidence type="ECO:0000313" key="1">
    <source>
        <dbReference type="EMBL" id="OLP07975.1"/>
    </source>
</evidence>
<evidence type="ECO:0000313" key="2">
    <source>
        <dbReference type="Proteomes" id="UP000185911"/>
    </source>
</evidence>
<gene>
    <name evidence="1" type="ORF">BLL52_1073</name>
</gene>
<protein>
    <submittedName>
        <fullName evidence="1">Uncharacterized protein</fullName>
    </submittedName>
</protein>
<keyword evidence="2" id="KW-1185">Reference proteome</keyword>
<name>A0A1Q8YJ06_9BURK</name>
<organism evidence="1 2">
    <name type="scientific">Rhodoferax antarcticus ANT.BR</name>
    <dbReference type="NCBI Taxonomy" id="1111071"/>
    <lineage>
        <taxon>Bacteria</taxon>
        <taxon>Pseudomonadati</taxon>
        <taxon>Pseudomonadota</taxon>
        <taxon>Betaproteobacteria</taxon>
        <taxon>Burkholderiales</taxon>
        <taxon>Comamonadaceae</taxon>
        <taxon>Rhodoferax</taxon>
    </lineage>
</organism>
<comment type="caution">
    <text evidence="1">The sequence shown here is derived from an EMBL/GenBank/DDBJ whole genome shotgun (WGS) entry which is preliminary data.</text>
</comment>
<dbReference type="AlphaFoldDB" id="A0A1Q8YJ06"/>
<dbReference type="Proteomes" id="UP000185911">
    <property type="component" value="Unassembled WGS sequence"/>
</dbReference>
<dbReference type="EMBL" id="MSYM01000007">
    <property type="protein sequence ID" value="OLP07975.1"/>
    <property type="molecule type" value="Genomic_DNA"/>
</dbReference>
<sequence>MATLLGIKLMRQQRHVVGKMAGVPAMDHRAAWQTLRA</sequence>
<reference evidence="1 2" key="1">
    <citation type="submission" date="2017-01" db="EMBL/GenBank/DDBJ databases">
        <title>Genome sequence of Rhodoferax antarcticus ANT.BR, a psychrophilic purple nonsulfur bacterium from an Antarctic microbial mat.</title>
        <authorList>
            <person name="Baker J."/>
            <person name="Riester C."/>
            <person name="Skinner B."/>
            <person name="Newell A."/>
            <person name="Swingley W."/>
            <person name="Madigan M."/>
            <person name="Jung D."/>
            <person name="Asao M."/>
            <person name="Chen M."/>
            <person name="Loughlin P."/>
            <person name="Pan H."/>
            <person name="Lin S."/>
            <person name="Li N."/>
            <person name="Shaw J."/>
            <person name="Prado M."/>
            <person name="Sherman C."/>
            <person name="Li X."/>
            <person name="Tang J."/>
            <person name="Blankenship R."/>
            <person name="Zhao T."/>
            <person name="Touchman J."/>
            <person name="Sattley M."/>
        </authorList>
    </citation>
    <scope>NUCLEOTIDE SEQUENCE [LARGE SCALE GENOMIC DNA]</scope>
    <source>
        <strain evidence="1 2">ANT.BR</strain>
    </source>
</reference>
<proteinExistence type="predicted"/>
<accession>A0A1Q8YJ06</accession>